<dbReference type="EMBL" id="GBXM01102784">
    <property type="protein sequence ID" value="JAH05793.1"/>
    <property type="molecule type" value="Transcribed_RNA"/>
</dbReference>
<reference evidence="1" key="2">
    <citation type="journal article" date="2015" name="Fish Shellfish Immunol.">
        <title>Early steps in the European eel (Anguilla anguilla)-Vibrio vulnificus interaction in the gills: Role of the RtxA13 toxin.</title>
        <authorList>
            <person name="Callol A."/>
            <person name="Pajuelo D."/>
            <person name="Ebbesson L."/>
            <person name="Teles M."/>
            <person name="MacKenzie S."/>
            <person name="Amaro C."/>
        </authorList>
    </citation>
    <scope>NUCLEOTIDE SEQUENCE</scope>
</reference>
<dbReference type="AlphaFoldDB" id="A0A0E9PPN7"/>
<protein>
    <submittedName>
        <fullName evidence="1">Uncharacterized protein</fullName>
    </submittedName>
</protein>
<reference evidence="1" key="1">
    <citation type="submission" date="2014-11" db="EMBL/GenBank/DDBJ databases">
        <authorList>
            <person name="Amaro Gonzalez C."/>
        </authorList>
    </citation>
    <scope>NUCLEOTIDE SEQUENCE</scope>
</reference>
<proteinExistence type="predicted"/>
<evidence type="ECO:0000313" key="1">
    <source>
        <dbReference type="EMBL" id="JAH05793.1"/>
    </source>
</evidence>
<sequence length="38" mass="4558">MLRIMHSHMSFKNNFARIQIYPSLARILHYPVTSAYLH</sequence>
<organism evidence="1">
    <name type="scientific">Anguilla anguilla</name>
    <name type="common">European freshwater eel</name>
    <name type="synonym">Muraena anguilla</name>
    <dbReference type="NCBI Taxonomy" id="7936"/>
    <lineage>
        <taxon>Eukaryota</taxon>
        <taxon>Metazoa</taxon>
        <taxon>Chordata</taxon>
        <taxon>Craniata</taxon>
        <taxon>Vertebrata</taxon>
        <taxon>Euteleostomi</taxon>
        <taxon>Actinopterygii</taxon>
        <taxon>Neopterygii</taxon>
        <taxon>Teleostei</taxon>
        <taxon>Anguilliformes</taxon>
        <taxon>Anguillidae</taxon>
        <taxon>Anguilla</taxon>
    </lineage>
</organism>
<name>A0A0E9PPN7_ANGAN</name>
<accession>A0A0E9PPN7</accession>